<dbReference type="RefSeq" id="YP_009029678.1">
    <property type="nucleotide sequence ID" value="NC_024094.1"/>
</dbReference>
<protein>
    <submittedName>
        <fullName evidence="1">Uncharacterized protein</fullName>
    </submittedName>
</protein>
<evidence type="ECO:0000313" key="1">
    <source>
        <dbReference type="EMBL" id="AHY04932.1"/>
    </source>
</evidence>
<gene>
    <name evidence="1" type="primary">orf108</name>
</gene>
<proteinExistence type="predicted"/>
<name>A0A023UPN8_9ASCO</name>
<dbReference type="GeneID" id="19351005"/>
<geneLocation type="mitochondrion" evidence="1"/>
<sequence>MRDPNRAQVRTFLSSSGSSCTALQTVGRPWSSRSATCTVGRGPGEIHKEATELCNHSLTELSGNSRSYTCFFCPTSPSRFTATEDPQWASDTSGTRAYCVRGFTSTPS</sequence>
<organism evidence="1">
    <name type="scientific">Magnusiomyces tetraspermus</name>
    <dbReference type="NCBI Taxonomy" id="1232584"/>
    <lineage>
        <taxon>Eukaryota</taxon>
        <taxon>Fungi</taxon>
        <taxon>Dikarya</taxon>
        <taxon>Ascomycota</taxon>
        <taxon>Saccharomycotina</taxon>
        <taxon>Dipodascomycetes</taxon>
        <taxon>Dipodascales</taxon>
        <taxon>Dipodascaceae</taxon>
        <taxon>Magnusiomyces</taxon>
    </lineage>
</organism>
<dbReference type="EMBL" id="KJ459951">
    <property type="protein sequence ID" value="AHY04932.1"/>
    <property type="molecule type" value="Genomic_DNA"/>
</dbReference>
<keyword evidence="1" id="KW-0496">Mitochondrion</keyword>
<reference evidence="1" key="1">
    <citation type="journal article" date="2014" name="Proc. Natl. Acad. Sci. U.S.A.">
        <title>Massive programmed translational jumping in mitochondria.</title>
        <authorList>
            <person name="Lang B.F."/>
            <person name="Jakubkova M."/>
            <person name="Hegedusova E."/>
            <person name="Daoud R."/>
            <person name="Forget L."/>
            <person name="Brejova B."/>
            <person name="Vinar T."/>
            <person name="Kosa P."/>
            <person name="Fricova D."/>
            <person name="Nebohacova M."/>
            <person name="Griac P."/>
            <person name="Tomaska L."/>
            <person name="Burger G."/>
            <person name="Nosek J."/>
        </authorList>
    </citation>
    <scope>NUCLEOTIDE SEQUENCE</scope>
    <source>
        <strain evidence="1">NRRL Y-7288</strain>
    </source>
</reference>
<accession>A0A023UPN8</accession>
<dbReference type="AlphaFoldDB" id="A0A023UPN8"/>